<gene>
    <name evidence="6" type="ORF">SAMN02745194_01158</name>
</gene>
<protein>
    <submittedName>
        <fullName evidence="6">Flagellar biosynthesis protein, FliO</fullName>
    </submittedName>
</protein>
<evidence type="ECO:0000256" key="2">
    <source>
        <dbReference type="ARBA" id="ARBA00022475"/>
    </source>
</evidence>
<keyword evidence="6" id="KW-0969">Cilium</keyword>
<evidence type="ECO:0000256" key="3">
    <source>
        <dbReference type="ARBA" id="ARBA00022692"/>
    </source>
</evidence>
<dbReference type="EMBL" id="FQZF01000005">
    <property type="protein sequence ID" value="SHI81949.1"/>
    <property type="molecule type" value="Genomic_DNA"/>
</dbReference>
<keyword evidence="6" id="KW-0966">Cell projection</keyword>
<proteinExistence type="predicted"/>
<dbReference type="GO" id="GO:0016020">
    <property type="term" value="C:membrane"/>
    <property type="evidence" value="ECO:0007669"/>
    <property type="project" value="InterPro"/>
</dbReference>
<evidence type="ECO:0000256" key="1">
    <source>
        <dbReference type="ARBA" id="ARBA00004236"/>
    </source>
</evidence>
<keyword evidence="7" id="KW-1185">Reference proteome</keyword>
<keyword evidence="4" id="KW-1133">Transmembrane helix</keyword>
<dbReference type="AlphaFoldDB" id="A0A1M6E9A1"/>
<dbReference type="InterPro" id="IPR022781">
    <property type="entry name" value="Flagellar_biosynth_FliO"/>
</dbReference>
<comment type="subcellular location">
    <subcellularLocation>
        <location evidence="1">Cell membrane</location>
    </subcellularLocation>
</comment>
<keyword evidence="3" id="KW-0812">Transmembrane</keyword>
<dbReference type="Pfam" id="PF04347">
    <property type="entry name" value="FliO"/>
    <property type="match status" value="1"/>
</dbReference>
<reference evidence="6 7" key="1">
    <citation type="submission" date="2016-11" db="EMBL/GenBank/DDBJ databases">
        <authorList>
            <person name="Jaros S."/>
            <person name="Januszkiewicz K."/>
            <person name="Wedrychowicz H."/>
        </authorList>
    </citation>
    <scope>NUCLEOTIDE SEQUENCE [LARGE SCALE GENOMIC DNA]</scope>
    <source>
        <strain evidence="6 7">DSM 14916</strain>
    </source>
</reference>
<dbReference type="GO" id="GO:0044781">
    <property type="term" value="P:bacterial-type flagellum organization"/>
    <property type="evidence" value="ECO:0007669"/>
    <property type="project" value="InterPro"/>
</dbReference>
<dbReference type="Proteomes" id="UP000184387">
    <property type="component" value="Unassembled WGS sequence"/>
</dbReference>
<keyword evidence="2" id="KW-1003">Cell membrane</keyword>
<keyword evidence="5" id="KW-0472">Membrane</keyword>
<organism evidence="6 7">
    <name type="scientific">Muricoccus roseus</name>
    <dbReference type="NCBI Taxonomy" id="198092"/>
    <lineage>
        <taxon>Bacteria</taxon>
        <taxon>Pseudomonadati</taxon>
        <taxon>Pseudomonadota</taxon>
        <taxon>Alphaproteobacteria</taxon>
        <taxon>Acetobacterales</taxon>
        <taxon>Roseomonadaceae</taxon>
        <taxon>Muricoccus</taxon>
    </lineage>
</organism>
<evidence type="ECO:0000313" key="7">
    <source>
        <dbReference type="Proteomes" id="UP000184387"/>
    </source>
</evidence>
<dbReference type="OrthoDB" id="7220053at2"/>
<name>A0A1M6E9A1_9PROT</name>
<evidence type="ECO:0000256" key="4">
    <source>
        <dbReference type="ARBA" id="ARBA00022989"/>
    </source>
</evidence>
<sequence>MAGGVEQWVSAAGALALALGLLWLLARLARRGGLATAGARRIRLVEVTPIDSRRRAVILRVDGREALIVTGGAQDSFIGWL</sequence>
<keyword evidence="6" id="KW-0282">Flagellum</keyword>
<accession>A0A1M6E9A1</accession>
<evidence type="ECO:0000313" key="6">
    <source>
        <dbReference type="EMBL" id="SHI81949.1"/>
    </source>
</evidence>
<dbReference type="STRING" id="198092.SAMN02745194_01158"/>
<evidence type="ECO:0000256" key="5">
    <source>
        <dbReference type="ARBA" id="ARBA00023136"/>
    </source>
</evidence>